<dbReference type="Pfam" id="PF12697">
    <property type="entry name" value="Abhydrolase_6"/>
    <property type="match status" value="1"/>
</dbReference>
<comment type="caution">
    <text evidence="4">The sequence shown here is derived from an EMBL/GenBank/DDBJ whole genome shotgun (WGS) entry which is preliminary data.</text>
</comment>
<dbReference type="PANTHER" id="PTHR43798:SF31">
    <property type="entry name" value="AB HYDROLASE SUPERFAMILY PROTEIN YCLE"/>
    <property type="match status" value="1"/>
</dbReference>
<dbReference type="PROSITE" id="PS51257">
    <property type="entry name" value="PROKAR_LIPOPROTEIN"/>
    <property type="match status" value="1"/>
</dbReference>
<name>A0ABS4U241_9PSEU</name>
<dbReference type="InterPro" id="IPR000073">
    <property type="entry name" value="AB_hydrolase_1"/>
</dbReference>
<evidence type="ECO:0000259" key="3">
    <source>
        <dbReference type="Pfam" id="PF12697"/>
    </source>
</evidence>
<protein>
    <submittedName>
        <fullName evidence="4">Pimeloyl-ACP methyl ester carboxylesterase</fullName>
    </submittedName>
</protein>
<dbReference type="Gene3D" id="3.40.50.1820">
    <property type="entry name" value="alpha/beta hydrolase"/>
    <property type="match status" value="1"/>
</dbReference>
<reference evidence="4 5" key="1">
    <citation type="submission" date="2021-03" db="EMBL/GenBank/DDBJ databases">
        <title>Sequencing the genomes of 1000 actinobacteria strains.</title>
        <authorList>
            <person name="Klenk H.-P."/>
        </authorList>
    </citation>
    <scope>NUCLEOTIDE SEQUENCE [LARGE SCALE GENOMIC DNA]</scope>
    <source>
        <strain evidence="4 5">DSM 46670</strain>
    </source>
</reference>
<proteinExistence type="predicted"/>
<organism evidence="4 5">
    <name type="scientific">Kibdelosporangium banguiense</name>
    <dbReference type="NCBI Taxonomy" id="1365924"/>
    <lineage>
        <taxon>Bacteria</taxon>
        <taxon>Bacillati</taxon>
        <taxon>Actinomycetota</taxon>
        <taxon>Actinomycetes</taxon>
        <taxon>Pseudonocardiales</taxon>
        <taxon>Pseudonocardiaceae</taxon>
        <taxon>Kibdelosporangium</taxon>
    </lineage>
</organism>
<keyword evidence="2" id="KW-0732">Signal</keyword>
<feature type="domain" description="AB hydrolase-1" evidence="3">
    <location>
        <begin position="63"/>
        <end position="322"/>
    </location>
</feature>
<gene>
    <name evidence="4" type="ORF">JOF56_011097</name>
</gene>
<keyword evidence="1" id="KW-0378">Hydrolase</keyword>
<sequence length="338" mass="35580">MRSRRFLAALTSALAVAAIGFPVAPAQAAVACQDLTLPVTLAGQAEQIYGRLCRPANAKAVQVLVPGASYNSAYWDFPYTPETRSFRLAMNKAGYATLTLDRLGTGRSSRPASLALTSFTQAGVVHQVIQALRAGDGAPKFDKIILGGHSVGSAIAIIEAGTYQDVDAVLITGLTHGINALGAVPILASLIPASLDPKFLTKGYDIGYLTTIAGTRFADFHSPGIRIPGVGETDEQTKDVFATGEVVDTVLLGAILPYSRKIKAPVLLVMGKDPAFCGLTAPDCSTAESLLRAETPYYSPEAALQTFVLPSYGHSLNFAPDAPTYHTAVVNWADSVIR</sequence>
<keyword evidence="5" id="KW-1185">Reference proteome</keyword>
<dbReference type="InterPro" id="IPR050266">
    <property type="entry name" value="AB_hydrolase_sf"/>
</dbReference>
<feature type="chain" id="PRO_5045717677" evidence="2">
    <location>
        <begin position="29"/>
        <end position="338"/>
    </location>
</feature>
<dbReference type="Proteomes" id="UP001519332">
    <property type="component" value="Unassembled WGS sequence"/>
</dbReference>
<accession>A0ABS4U241</accession>
<dbReference type="PANTHER" id="PTHR43798">
    <property type="entry name" value="MONOACYLGLYCEROL LIPASE"/>
    <property type="match status" value="1"/>
</dbReference>
<dbReference type="SUPFAM" id="SSF53474">
    <property type="entry name" value="alpha/beta-Hydrolases"/>
    <property type="match status" value="1"/>
</dbReference>
<evidence type="ECO:0000256" key="2">
    <source>
        <dbReference type="SAM" id="SignalP"/>
    </source>
</evidence>
<dbReference type="EMBL" id="JAGINW010000001">
    <property type="protein sequence ID" value="MBP2330712.1"/>
    <property type="molecule type" value="Genomic_DNA"/>
</dbReference>
<evidence type="ECO:0000256" key="1">
    <source>
        <dbReference type="ARBA" id="ARBA00022801"/>
    </source>
</evidence>
<feature type="signal peptide" evidence="2">
    <location>
        <begin position="1"/>
        <end position="28"/>
    </location>
</feature>
<evidence type="ECO:0000313" key="5">
    <source>
        <dbReference type="Proteomes" id="UP001519332"/>
    </source>
</evidence>
<dbReference type="RefSeq" id="WP_209647370.1">
    <property type="nucleotide sequence ID" value="NZ_JAGINW010000001.1"/>
</dbReference>
<evidence type="ECO:0000313" key="4">
    <source>
        <dbReference type="EMBL" id="MBP2330712.1"/>
    </source>
</evidence>
<dbReference type="InterPro" id="IPR029058">
    <property type="entry name" value="AB_hydrolase_fold"/>
</dbReference>